<dbReference type="RefSeq" id="WP_046003040.1">
    <property type="nucleotide sequence ID" value="NZ_JXYA01000001.1"/>
</dbReference>
<feature type="compositionally biased region" description="Polar residues" evidence="1">
    <location>
        <begin position="23"/>
        <end position="55"/>
    </location>
</feature>
<evidence type="ECO:0000313" key="3">
    <source>
        <dbReference type="Proteomes" id="UP000033452"/>
    </source>
</evidence>
<dbReference type="PROSITE" id="PS51257">
    <property type="entry name" value="PROKAR_LIPOPROTEIN"/>
    <property type="match status" value="1"/>
</dbReference>
<sequence length="209" mass="23305">MLTKLVTLTGFSLLLTGCIQDSNASSKVSHSPAANTVQAKATHAQQSSPRQSQPDITMREASAEILFSSEYIDPWQSAPKHISVLNNATDFQEKFDEYTIEQLAEIDFKTHSVVLFDMGTRDKNSCGREYQFDAVNAEILTASYESSTGTPLATKTTRVNIETRQCLPDQEACVEVYEAHRPYYFFVIEREGELSVTESVSFANCQPPE</sequence>
<dbReference type="EMBL" id="JXYA01000001">
    <property type="protein sequence ID" value="KJZ13449.1"/>
    <property type="molecule type" value="Genomic_DNA"/>
</dbReference>
<organism evidence="2 3">
    <name type="scientific">Pseudoalteromonas rubra</name>
    <dbReference type="NCBI Taxonomy" id="43658"/>
    <lineage>
        <taxon>Bacteria</taxon>
        <taxon>Pseudomonadati</taxon>
        <taxon>Pseudomonadota</taxon>
        <taxon>Gammaproteobacteria</taxon>
        <taxon>Alteromonadales</taxon>
        <taxon>Pseudoalteromonadaceae</taxon>
        <taxon>Pseudoalteromonas</taxon>
    </lineage>
</organism>
<dbReference type="Proteomes" id="UP000033452">
    <property type="component" value="Unassembled WGS sequence"/>
</dbReference>
<feature type="region of interest" description="Disordered" evidence="1">
    <location>
        <begin position="23"/>
        <end position="56"/>
    </location>
</feature>
<evidence type="ECO:0000313" key="2">
    <source>
        <dbReference type="EMBL" id="KJZ13449.1"/>
    </source>
</evidence>
<name>A0A0F4R1L0_9GAMM</name>
<comment type="caution">
    <text evidence="2">The sequence shown here is derived from an EMBL/GenBank/DDBJ whole genome shotgun (WGS) entry which is preliminary data.</text>
</comment>
<dbReference type="OrthoDB" id="9941420at2"/>
<accession>A0A0F4R1L0</accession>
<evidence type="ECO:0000256" key="1">
    <source>
        <dbReference type="SAM" id="MobiDB-lite"/>
    </source>
</evidence>
<proteinExistence type="predicted"/>
<evidence type="ECO:0008006" key="4">
    <source>
        <dbReference type="Google" id="ProtNLM"/>
    </source>
</evidence>
<reference evidence="2 3" key="1">
    <citation type="journal article" date="2015" name="BMC Genomics">
        <title>Genome mining reveals unlocked bioactive potential of marine Gram-negative bacteria.</title>
        <authorList>
            <person name="Machado H."/>
            <person name="Sonnenschein E.C."/>
            <person name="Melchiorsen J."/>
            <person name="Gram L."/>
        </authorList>
    </citation>
    <scope>NUCLEOTIDE SEQUENCE [LARGE SCALE GENOMIC DNA]</scope>
    <source>
        <strain evidence="2 3">S2471</strain>
    </source>
</reference>
<gene>
    <name evidence="2" type="ORF">TW77_00710</name>
</gene>
<keyword evidence="3" id="KW-1185">Reference proteome</keyword>
<protein>
    <recommendedName>
        <fullName evidence="4">Lipoprotein</fullName>
    </recommendedName>
</protein>
<dbReference type="PATRIC" id="fig|43658.5.peg.147"/>
<dbReference type="AlphaFoldDB" id="A0A0F4R1L0"/>